<name>A0ABY8U868_TETOB</name>
<proteinExistence type="predicted"/>
<evidence type="ECO:0000256" key="2">
    <source>
        <dbReference type="SAM" id="Phobius"/>
    </source>
</evidence>
<feature type="region of interest" description="Disordered" evidence="1">
    <location>
        <begin position="202"/>
        <end position="224"/>
    </location>
</feature>
<sequence length="322" mass="33859">MAGGRELLQAQECQKLAGISVGGWITVSALAGMLLGTALTLAIQWYRRRKQLRYMDAAPLSSDYRAAAPLHQPASAVTALQMSSAAPLKPRLPAAPGAQPKYYSPLTKSMSFAAAGLHAQHSHGGSRMTEAGADTNDRGLQDQAHLTVSANNPFAAPAPQNSQPYVVAAAAAGPESAGALKQGLRASQHYDQVRQQPHLAGGASWLQGPQQSTSPTSSAEPAAEYQLPASGAPAAAGLQAEPSAAESEIADEYEEADLDDDWRALLNDVDARLLAQGARAMDARERAVAIKKMLVATGTRGVDFAMHATVQEVLSFRRFRGN</sequence>
<organism evidence="3 4">
    <name type="scientific">Tetradesmus obliquus</name>
    <name type="common">Green alga</name>
    <name type="synonym">Acutodesmus obliquus</name>
    <dbReference type="NCBI Taxonomy" id="3088"/>
    <lineage>
        <taxon>Eukaryota</taxon>
        <taxon>Viridiplantae</taxon>
        <taxon>Chlorophyta</taxon>
        <taxon>core chlorophytes</taxon>
        <taxon>Chlorophyceae</taxon>
        <taxon>CS clade</taxon>
        <taxon>Sphaeropleales</taxon>
        <taxon>Scenedesmaceae</taxon>
        <taxon>Tetradesmus</taxon>
    </lineage>
</organism>
<feature type="compositionally biased region" description="Low complexity" evidence="1">
    <location>
        <begin position="209"/>
        <end position="224"/>
    </location>
</feature>
<evidence type="ECO:0000313" key="3">
    <source>
        <dbReference type="EMBL" id="WIA16607.1"/>
    </source>
</evidence>
<accession>A0ABY8U868</accession>
<keyword evidence="2" id="KW-0812">Transmembrane</keyword>
<gene>
    <name evidence="3" type="ORF">OEZ85_013274</name>
</gene>
<evidence type="ECO:0000256" key="1">
    <source>
        <dbReference type="SAM" id="MobiDB-lite"/>
    </source>
</evidence>
<dbReference type="Proteomes" id="UP001244341">
    <property type="component" value="Chromosome 7b"/>
</dbReference>
<feature type="region of interest" description="Disordered" evidence="1">
    <location>
        <begin position="117"/>
        <end position="136"/>
    </location>
</feature>
<keyword evidence="4" id="KW-1185">Reference proteome</keyword>
<reference evidence="3 4" key="1">
    <citation type="submission" date="2023-05" db="EMBL/GenBank/DDBJ databases">
        <title>A 100% complete, gapless, phased diploid assembly of the Scenedesmus obliquus UTEX 3031 genome.</title>
        <authorList>
            <person name="Biondi T.C."/>
            <person name="Hanschen E.R."/>
            <person name="Kwon T."/>
            <person name="Eng W."/>
            <person name="Kruse C.P.S."/>
            <person name="Koehler S.I."/>
            <person name="Kunde Y."/>
            <person name="Gleasner C.D."/>
            <person name="You Mak K.T."/>
            <person name="Polle J."/>
            <person name="Hovde B.T."/>
            <person name="Starkenburg S.R."/>
        </authorList>
    </citation>
    <scope>NUCLEOTIDE SEQUENCE [LARGE SCALE GENOMIC DNA]</scope>
    <source>
        <strain evidence="3 4">DOE0152z</strain>
    </source>
</reference>
<dbReference type="EMBL" id="CP126214">
    <property type="protein sequence ID" value="WIA16607.1"/>
    <property type="molecule type" value="Genomic_DNA"/>
</dbReference>
<keyword evidence="2" id="KW-1133">Transmembrane helix</keyword>
<protein>
    <submittedName>
        <fullName evidence="3">Uncharacterized protein</fullName>
    </submittedName>
</protein>
<keyword evidence="2" id="KW-0472">Membrane</keyword>
<feature type="transmembrane region" description="Helical" evidence="2">
    <location>
        <begin position="24"/>
        <end position="46"/>
    </location>
</feature>
<evidence type="ECO:0000313" key="4">
    <source>
        <dbReference type="Proteomes" id="UP001244341"/>
    </source>
</evidence>